<protein>
    <submittedName>
        <fullName evidence="1">812_t:CDS:1</fullName>
    </submittedName>
</protein>
<keyword evidence="2" id="KW-1185">Reference proteome</keyword>
<evidence type="ECO:0000313" key="2">
    <source>
        <dbReference type="Proteomes" id="UP000789920"/>
    </source>
</evidence>
<comment type="caution">
    <text evidence="1">The sequence shown here is derived from an EMBL/GenBank/DDBJ whole genome shotgun (WGS) entry which is preliminary data.</text>
</comment>
<name>A0ACA9RTI5_9GLOM</name>
<evidence type="ECO:0000313" key="1">
    <source>
        <dbReference type="EMBL" id="CAG8809039.1"/>
    </source>
</evidence>
<dbReference type="Proteomes" id="UP000789920">
    <property type="component" value="Unassembled WGS sequence"/>
</dbReference>
<dbReference type="EMBL" id="CAJVQC010069608">
    <property type="protein sequence ID" value="CAG8809039.1"/>
    <property type="molecule type" value="Genomic_DNA"/>
</dbReference>
<organism evidence="1 2">
    <name type="scientific">Racocetra persica</name>
    <dbReference type="NCBI Taxonomy" id="160502"/>
    <lineage>
        <taxon>Eukaryota</taxon>
        <taxon>Fungi</taxon>
        <taxon>Fungi incertae sedis</taxon>
        <taxon>Mucoromycota</taxon>
        <taxon>Glomeromycotina</taxon>
        <taxon>Glomeromycetes</taxon>
        <taxon>Diversisporales</taxon>
        <taxon>Gigasporaceae</taxon>
        <taxon>Racocetra</taxon>
    </lineage>
</organism>
<accession>A0ACA9RTI5</accession>
<proteinExistence type="predicted"/>
<sequence>KEITMKVVQKKVCAIGSCIVGNEKAYNVCESKRPDGSKVNRINFEATFKNDRLYYNDTLYKYVNIWRLFQEEENKPRFNPPDRDEDSEKLNATDLIVEYYKVSVAGDLARKTQNDITSEEILVDPENLNDQN</sequence>
<gene>
    <name evidence="1" type="ORF">RPERSI_LOCUS22773</name>
</gene>
<reference evidence="1" key="1">
    <citation type="submission" date="2021-06" db="EMBL/GenBank/DDBJ databases">
        <authorList>
            <person name="Kallberg Y."/>
            <person name="Tangrot J."/>
            <person name="Rosling A."/>
        </authorList>
    </citation>
    <scope>NUCLEOTIDE SEQUENCE</scope>
    <source>
        <strain evidence="1">MA461A</strain>
    </source>
</reference>
<feature type="non-terminal residue" evidence="1">
    <location>
        <position position="1"/>
    </location>
</feature>